<name>A0A7J6RCD4_PEROL</name>
<organism evidence="1 2">
    <name type="scientific">Perkinsus olseni</name>
    <name type="common">Perkinsus atlanticus</name>
    <dbReference type="NCBI Taxonomy" id="32597"/>
    <lineage>
        <taxon>Eukaryota</taxon>
        <taxon>Sar</taxon>
        <taxon>Alveolata</taxon>
        <taxon>Perkinsozoa</taxon>
        <taxon>Perkinsea</taxon>
        <taxon>Perkinsida</taxon>
        <taxon>Perkinsidae</taxon>
        <taxon>Perkinsus</taxon>
    </lineage>
</organism>
<reference evidence="1 2" key="1">
    <citation type="submission" date="2020-04" db="EMBL/GenBank/DDBJ databases">
        <title>Perkinsus olseni comparative genomics.</title>
        <authorList>
            <person name="Bogema D.R."/>
        </authorList>
    </citation>
    <scope>NUCLEOTIDE SEQUENCE [LARGE SCALE GENOMIC DNA]</scope>
    <source>
        <strain evidence="1">ATCC PRA-205</strain>
    </source>
</reference>
<dbReference type="Proteomes" id="UP000574390">
    <property type="component" value="Unassembled WGS sequence"/>
</dbReference>
<dbReference type="EMBL" id="JABANM010023107">
    <property type="protein sequence ID" value="KAF4718469.1"/>
    <property type="molecule type" value="Genomic_DNA"/>
</dbReference>
<sequence>MPTWERTLRPSPSSQSLLARAAAFCVAGRRTPLPEYDPLTDHNLHHYWRSPTTRAHLHEMGFIADDGSLISLDQYRRKLHVIEGDMHRAEQLRERRACREEQLQADQVGWRKIEVAKEKRAREIRDRKAEIRKWCLWLLEKRRDVDVKVLSKDLHKGVLCDWGTALRWAPLL</sequence>
<proteinExistence type="predicted"/>
<evidence type="ECO:0000313" key="2">
    <source>
        <dbReference type="Proteomes" id="UP000574390"/>
    </source>
</evidence>
<protein>
    <submittedName>
        <fullName evidence="1">Uncharacterized protein</fullName>
    </submittedName>
</protein>
<comment type="caution">
    <text evidence="1">The sequence shown here is derived from an EMBL/GenBank/DDBJ whole genome shotgun (WGS) entry which is preliminary data.</text>
</comment>
<accession>A0A7J6RCD4</accession>
<gene>
    <name evidence="1" type="ORF">FOZ62_026989</name>
</gene>
<dbReference type="AlphaFoldDB" id="A0A7J6RCD4"/>
<evidence type="ECO:0000313" key="1">
    <source>
        <dbReference type="EMBL" id="KAF4718469.1"/>
    </source>
</evidence>